<gene>
    <name evidence="1" type="ORF">VSS16_00915</name>
</gene>
<comment type="caution">
    <text evidence="1">The sequence shown here is derived from an EMBL/GenBank/DDBJ whole genome shotgun (WGS) entry which is preliminary data.</text>
</comment>
<evidence type="ECO:0008006" key="3">
    <source>
        <dbReference type="Google" id="ProtNLM"/>
    </source>
</evidence>
<dbReference type="Gene3D" id="3.40.50.1000">
    <property type="entry name" value="HAD superfamily/HAD-like"/>
    <property type="match status" value="1"/>
</dbReference>
<dbReference type="Gene3D" id="1.10.150.240">
    <property type="entry name" value="Putative phosphatase, domain 2"/>
    <property type="match status" value="1"/>
</dbReference>
<reference evidence="1 2" key="1">
    <citation type="submission" date="2024-01" db="EMBL/GenBank/DDBJ databases">
        <title>Genome mining of biosynthetic gene clusters to explore secondary metabolites of Streptomyces sp.</title>
        <authorList>
            <person name="Baig A."/>
            <person name="Ajitkumar Shintre N."/>
            <person name="Kumar H."/>
            <person name="Anbarasu A."/>
            <person name="Ramaiah S."/>
        </authorList>
    </citation>
    <scope>NUCLEOTIDE SEQUENCE [LARGE SCALE GENOMIC DNA]</scope>
    <source>
        <strain evidence="1 2">A57</strain>
    </source>
</reference>
<evidence type="ECO:0000313" key="2">
    <source>
        <dbReference type="Proteomes" id="UP001585080"/>
    </source>
</evidence>
<organism evidence="1 2">
    <name type="scientific">Streptomyces broussonetiae</name>
    <dbReference type="NCBI Taxonomy" id="2686304"/>
    <lineage>
        <taxon>Bacteria</taxon>
        <taxon>Bacillati</taxon>
        <taxon>Actinomycetota</taxon>
        <taxon>Actinomycetes</taxon>
        <taxon>Kitasatosporales</taxon>
        <taxon>Streptomycetaceae</taxon>
        <taxon>Streptomyces</taxon>
    </lineage>
</organism>
<dbReference type="InterPro" id="IPR036412">
    <property type="entry name" value="HAD-like_sf"/>
</dbReference>
<dbReference type="SUPFAM" id="SSF56784">
    <property type="entry name" value="HAD-like"/>
    <property type="match status" value="1"/>
</dbReference>
<dbReference type="Proteomes" id="UP001585080">
    <property type="component" value="Unassembled WGS sequence"/>
</dbReference>
<dbReference type="InterPro" id="IPR050155">
    <property type="entry name" value="HAD-like_hydrolase_sf"/>
</dbReference>
<dbReference type="EMBL" id="JAYMRP010000001">
    <property type="protein sequence ID" value="MFB8771316.1"/>
    <property type="molecule type" value="Genomic_DNA"/>
</dbReference>
<protein>
    <recommendedName>
        <fullName evidence="3">HAD family hydrolase</fullName>
    </recommendedName>
</protein>
<dbReference type="PANTHER" id="PTHR43434">
    <property type="entry name" value="PHOSPHOGLYCOLATE PHOSPHATASE"/>
    <property type="match status" value="1"/>
</dbReference>
<keyword evidence="2" id="KW-1185">Reference proteome</keyword>
<evidence type="ECO:0000313" key="1">
    <source>
        <dbReference type="EMBL" id="MFB8771316.1"/>
    </source>
</evidence>
<dbReference type="InterPro" id="IPR023214">
    <property type="entry name" value="HAD_sf"/>
</dbReference>
<proteinExistence type="predicted"/>
<accession>A0ABV5E3H3</accession>
<sequence length="446" mass="48917">MTDTVWELVPGLPRLLVTVWRAGADRQDLSGKLRGLLDGSGADTVPGVSHPLYTSLSNTPELGLRPDRPRPTYWYALLHAPRDASDQEHPVRGPLPLPAVRRFPHRALVYVGPDRTPTLDAPDGPASEWRYYEVDLVERSIFVGPVPRTWAAVRVVDPVEAVRHADDDLREQLAERLAEESARLPRPLDTEKLERRLTRWKLPGYAVRWTVSPSAVPRRSTVMSDLVETLATADCFLLGFDGTLVDLYSTTWATREAVDELKALQGVSLPAGVLTQEEAVHPMDILRAFAHRPRLARPLAERLAAIESRALHTARPVDGGQRLVSVLNRSGRPVSVVSDVDPGVLLAFLRSRSLHRGTTFHGRDPEYRLLPDPAVIRRALDASGNPPQRAVLIGSTHVEPAAARDLGVPFIGHAASERTRAGLVAAGAQLAVPSLGDLAEVARRHL</sequence>
<dbReference type="PANTHER" id="PTHR43434:SF1">
    <property type="entry name" value="PHOSPHOGLYCOLATE PHOSPHATASE"/>
    <property type="match status" value="1"/>
</dbReference>
<dbReference type="InterPro" id="IPR023198">
    <property type="entry name" value="PGP-like_dom2"/>
</dbReference>
<dbReference type="RefSeq" id="WP_376730381.1">
    <property type="nucleotide sequence ID" value="NZ_JAYMRP010000001.1"/>
</dbReference>
<name>A0ABV5E3H3_9ACTN</name>